<keyword evidence="1" id="KW-0472">Membrane</keyword>
<evidence type="ECO:0000256" key="1">
    <source>
        <dbReference type="SAM" id="Phobius"/>
    </source>
</evidence>
<reference evidence="2" key="1">
    <citation type="submission" date="2022-01" db="EMBL/GenBank/DDBJ databases">
        <title>Genome sequencing of Zunongwangia sp. M21534 genome.</title>
        <authorList>
            <person name="Chen Y."/>
            <person name="Dong C."/>
            <person name="Shao Z."/>
        </authorList>
    </citation>
    <scope>NUCLEOTIDE SEQUENCE</scope>
    <source>
        <strain evidence="2">MCCC M21534</strain>
    </source>
</reference>
<dbReference type="EMBL" id="JAKHSK010000046">
    <property type="protein sequence ID" value="MCL6220596.1"/>
    <property type="molecule type" value="Genomic_DNA"/>
</dbReference>
<sequence length="112" mass="13073">MALLKKKVFRRFTASSLVENLVASVLIVIVFMIASLSINNVFGNYIQGDEHEIQRRFSELSYLFIHDKISYGFSENYEENVISIERTNGVPFLFLKRNGKLLKTKQIIYNEY</sequence>
<gene>
    <name evidence="2" type="ORF">L1967_20070</name>
</gene>
<dbReference type="RefSeq" id="WP_249603289.1">
    <property type="nucleotide sequence ID" value="NZ_JAKHSK010000046.1"/>
</dbReference>
<feature type="transmembrane region" description="Helical" evidence="1">
    <location>
        <begin position="21"/>
        <end position="42"/>
    </location>
</feature>
<protein>
    <submittedName>
        <fullName evidence="2">Uncharacterized protein</fullName>
    </submittedName>
</protein>
<keyword evidence="3" id="KW-1185">Reference proteome</keyword>
<evidence type="ECO:0000313" key="3">
    <source>
        <dbReference type="Proteomes" id="UP001139521"/>
    </source>
</evidence>
<comment type="caution">
    <text evidence="2">The sequence shown here is derived from an EMBL/GenBank/DDBJ whole genome shotgun (WGS) entry which is preliminary data.</text>
</comment>
<dbReference type="Proteomes" id="UP001139521">
    <property type="component" value="Unassembled WGS sequence"/>
</dbReference>
<proteinExistence type="predicted"/>
<evidence type="ECO:0000313" key="2">
    <source>
        <dbReference type="EMBL" id="MCL6220596.1"/>
    </source>
</evidence>
<name>A0A9X1ZUY9_9FLAO</name>
<accession>A0A9X1ZUY9</accession>
<keyword evidence="1" id="KW-0812">Transmembrane</keyword>
<dbReference type="AlphaFoldDB" id="A0A9X1ZUY9"/>
<organism evidence="2 3">
    <name type="scientific">Zunongwangia pacifica</name>
    <dbReference type="NCBI Taxonomy" id="2911062"/>
    <lineage>
        <taxon>Bacteria</taxon>
        <taxon>Pseudomonadati</taxon>
        <taxon>Bacteroidota</taxon>
        <taxon>Flavobacteriia</taxon>
        <taxon>Flavobacteriales</taxon>
        <taxon>Flavobacteriaceae</taxon>
        <taxon>Zunongwangia</taxon>
    </lineage>
</organism>
<keyword evidence="1" id="KW-1133">Transmembrane helix</keyword>